<dbReference type="Proteomes" id="UP000094094">
    <property type="component" value="Chromosome"/>
</dbReference>
<dbReference type="KEGG" id="slc:SL103_33870"/>
<evidence type="ECO:0000313" key="2">
    <source>
        <dbReference type="EMBL" id="AOP50586.1"/>
    </source>
</evidence>
<dbReference type="EMBL" id="CP017157">
    <property type="protein sequence ID" value="AOP50586.1"/>
    <property type="molecule type" value="Genomic_DNA"/>
</dbReference>
<organism evidence="2 3">
    <name type="scientific">Streptomyces lydicus</name>
    <dbReference type="NCBI Taxonomy" id="47763"/>
    <lineage>
        <taxon>Bacteria</taxon>
        <taxon>Bacillati</taxon>
        <taxon>Actinomycetota</taxon>
        <taxon>Actinomycetes</taxon>
        <taxon>Kitasatosporales</taxon>
        <taxon>Streptomycetaceae</taxon>
        <taxon>Streptomyces</taxon>
    </lineage>
</organism>
<accession>A0A1D7VV05</accession>
<feature type="domain" description="Peptidase C14 caspase" evidence="1">
    <location>
        <begin position="88"/>
        <end position="219"/>
    </location>
</feature>
<proteinExistence type="predicted"/>
<sequence>MTAAEPPALSPAPWPPLVPSPRRSAAVLVGTATHVVPSTLPPLPQAAGSVAALADALTGPLGGFDPAAVHRRVDPQTPADVFRLLPASTGEPLDVLLFYFAGHGLRGADKRLCLALPGSVDDGRGTERTALPVTAVFQAMRQVRAEHRIAVLDCCFAGLALDAPDASDIHLLVAAGRGKRAFTPEDHTRTGFTTALLRLLTEGVPDGPEHLDLTTLYRHLAVTLPAARLPDPLQRAFNATGDLALFRNPAHGTAHTRQGLLARARFADRVKALGLAGRPRRLAQAAWLFEAVARDAAAHLGPVDPDTLRLRHVHASATGEAGDPYTACALLERTVTDWQPLAPPDDPALAAARASLRHWRTALPHPRPPDHEASLT</sequence>
<keyword evidence="3" id="KW-1185">Reference proteome</keyword>
<dbReference type="InterPro" id="IPR011600">
    <property type="entry name" value="Pept_C14_caspase"/>
</dbReference>
<evidence type="ECO:0000313" key="3">
    <source>
        <dbReference type="Proteomes" id="UP000094094"/>
    </source>
</evidence>
<dbReference type="GO" id="GO:0006508">
    <property type="term" value="P:proteolysis"/>
    <property type="evidence" value="ECO:0007669"/>
    <property type="project" value="InterPro"/>
</dbReference>
<evidence type="ECO:0000259" key="1">
    <source>
        <dbReference type="Pfam" id="PF00656"/>
    </source>
</evidence>
<reference evidence="2 3" key="1">
    <citation type="submission" date="2016-09" db="EMBL/GenBank/DDBJ databases">
        <title>Complete genome sequencing of Streptomyces lydicus 103 and metabolic pathways analysis of antibiotic biosynthesis.</title>
        <authorList>
            <person name="Jia N."/>
            <person name="Ding M.-Z."/>
            <person name="Gao F."/>
            <person name="Yuan Y.-J."/>
        </authorList>
    </citation>
    <scope>NUCLEOTIDE SEQUENCE [LARGE SCALE GENOMIC DNA]</scope>
    <source>
        <strain evidence="2 3">103</strain>
    </source>
</reference>
<dbReference type="InterPro" id="IPR011990">
    <property type="entry name" value="TPR-like_helical_dom_sf"/>
</dbReference>
<dbReference type="AlphaFoldDB" id="A0A1D7VV05"/>
<dbReference type="InterPro" id="IPR029030">
    <property type="entry name" value="Caspase-like_dom_sf"/>
</dbReference>
<dbReference type="NCBIfam" id="NF047832">
    <property type="entry name" value="caspase_w_EACC1"/>
    <property type="match status" value="1"/>
</dbReference>
<dbReference type="Gene3D" id="3.40.50.1460">
    <property type="match status" value="1"/>
</dbReference>
<name>A0A1D7VV05_9ACTN</name>
<dbReference type="RefSeq" id="WP_069572792.1">
    <property type="nucleotide sequence ID" value="NZ_CP017157.1"/>
</dbReference>
<dbReference type="OrthoDB" id="3542505at2"/>
<dbReference type="SUPFAM" id="SSF52129">
    <property type="entry name" value="Caspase-like"/>
    <property type="match status" value="1"/>
</dbReference>
<protein>
    <recommendedName>
        <fullName evidence="1">Peptidase C14 caspase domain-containing protein</fullName>
    </recommendedName>
</protein>
<gene>
    <name evidence="2" type="ORF">SL103_33870</name>
</gene>
<dbReference type="Pfam" id="PF00656">
    <property type="entry name" value="Peptidase_C14"/>
    <property type="match status" value="1"/>
</dbReference>
<dbReference type="Gene3D" id="1.25.40.10">
    <property type="entry name" value="Tetratricopeptide repeat domain"/>
    <property type="match status" value="1"/>
</dbReference>
<dbReference type="GO" id="GO:0004197">
    <property type="term" value="F:cysteine-type endopeptidase activity"/>
    <property type="evidence" value="ECO:0007669"/>
    <property type="project" value="InterPro"/>
</dbReference>